<accession>Q3IND3</accession>
<dbReference type="InterPro" id="IPR016064">
    <property type="entry name" value="NAD/diacylglycerol_kinase_sf"/>
</dbReference>
<name>Q3IND3_NATPD</name>
<dbReference type="InterPro" id="IPR017438">
    <property type="entry name" value="ATP-NAD_kinase_N"/>
</dbReference>
<dbReference type="Gene3D" id="3.40.50.10330">
    <property type="entry name" value="Probable inorganic polyphosphate/atp-NAD kinase, domain 1"/>
    <property type="match status" value="1"/>
</dbReference>
<dbReference type="EMBL" id="CR936257">
    <property type="protein sequence ID" value="CAI50370.1"/>
    <property type="molecule type" value="Genomic_DNA"/>
</dbReference>
<dbReference type="STRING" id="348780.NP_4558A"/>
<organism evidence="1 2">
    <name type="scientific">Natronomonas pharaonis (strain ATCC 35678 / DSM 2160 / CIP 103997 / JCM 8858 / NBRC 14720 / NCIMB 2260 / Gabara)</name>
    <name type="common">Halobacterium pharaonis</name>
    <dbReference type="NCBI Taxonomy" id="348780"/>
    <lineage>
        <taxon>Archaea</taxon>
        <taxon>Methanobacteriati</taxon>
        <taxon>Methanobacteriota</taxon>
        <taxon>Stenosarchaea group</taxon>
        <taxon>Halobacteria</taxon>
        <taxon>Halobacteriales</taxon>
        <taxon>Natronomonadaceae</taxon>
        <taxon>Natronomonas</taxon>
    </lineage>
</organism>
<gene>
    <name evidence="1" type="primary">nadK2</name>
    <name evidence="1" type="ordered locus">NP_4558A</name>
</gene>
<evidence type="ECO:0000313" key="2">
    <source>
        <dbReference type="Proteomes" id="UP000002698"/>
    </source>
</evidence>
<dbReference type="SUPFAM" id="SSF111331">
    <property type="entry name" value="NAD kinase/diacylglycerol kinase-like"/>
    <property type="match status" value="1"/>
</dbReference>
<dbReference type="PANTHER" id="PTHR20275">
    <property type="entry name" value="NAD KINASE"/>
    <property type="match status" value="1"/>
</dbReference>
<dbReference type="AlphaFoldDB" id="Q3IND3"/>
<dbReference type="GO" id="GO:0006741">
    <property type="term" value="P:NADP+ biosynthetic process"/>
    <property type="evidence" value="ECO:0007669"/>
    <property type="project" value="TreeGrafter"/>
</dbReference>
<protein>
    <submittedName>
        <fullName evidence="1">Probable NAD kinase (Polyphosphate/ATP)</fullName>
        <ecNumber evidence="1">2.7.1.23</ecNumber>
    </submittedName>
</protein>
<evidence type="ECO:0000313" key="1">
    <source>
        <dbReference type="EMBL" id="CAI50370.1"/>
    </source>
</evidence>
<keyword evidence="1" id="KW-0808">Transferase</keyword>
<keyword evidence="2" id="KW-1185">Reference proteome</keyword>
<dbReference type="GeneID" id="3703047"/>
<dbReference type="Pfam" id="PF20143">
    <property type="entry name" value="NAD_kinase_C"/>
    <property type="match status" value="1"/>
</dbReference>
<dbReference type="KEGG" id="nph:NP_4558A"/>
<dbReference type="PANTHER" id="PTHR20275:SF43">
    <property type="entry name" value="BIFUNCTIONAL NADP PHOSPHATASE_NAD KINASE"/>
    <property type="match status" value="1"/>
</dbReference>
<dbReference type="GO" id="GO:0003951">
    <property type="term" value="F:NAD+ kinase activity"/>
    <property type="evidence" value="ECO:0007669"/>
    <property type="project" value="UniProtKB-EC"/>
</dbReference>
<proteinExistence type="predicted"/>
<dbReference type="HOGENOM" id="CLU_008831_2_0_2"/>
<dbReference type="eggNOG" id="arCOG01348">
    <property type="taxonomic scope" value="Archaea"/>
</dbReference>
<dbReference type="EC" id="2.7.1.23" evidence="1"/>
<dbReference type="EnsemblBacteria" id="CAI50370">
    <property type="protein sequence ID" value="CAI50370"/>
    <property type="gene ID" value="NP_4558A"/>
</dbReference>
<dbReference type="Proteomes" id="UP000002698">
    <property type="component" value="Chromosome"/>
</dbReference>
<sequence>MSGQRVGVFGETGLEAAIEAAGGEPVDGEATDVAFVVAAGDRAVSDIAAEAGPEAAPVLPVGETKGIRAVPQDRLEQAVADALAGTARTERHPVVTAAAGEETTTAVFDVALMAAEPAQISEFSVRTQETAVSQFRADGLVVSTPAGSTGYGRRAGGPTVAAETGVVSVVPVAPFSTASGQWVLPIESVTLTVERDETPVELLADGRREWTVGAATPLSFVVDGQFELLVVDGSRSRF</sequence>
<dbReference type="GO" id="GO:0019674">
    <property type="term" value="P:NAD+ metabolic process"/>
    <property type="evidence" value="ECO:0007669"/>
    <property type="project" value="InterPro"/>
</dbReference>
<dbReference type="RefSeq" id="WP_011323985.1">
    <property type="nucleotide sequence ID" value="NC_007426.1"/>
</dbReference>
<keyword evidence="1" id="KW-0418">Kinase</keyword>
<dbReference type="Gene3D" id="2.60.200.30">
    <property type="entry name" value="Probable inorganic polyphosphate/atp-NAD kinase, domain 2"/>
    <property type="match status" value="1"/>
</dbReference>
<dbReference type="OrthoDB" id="170401at2157"/>
<reference evidence="1 2" key="1">
    <citation type="journal article" date="2005" name="Genome Res.">
        <title>Living with two extremes: conclusions from the genome sequence of Natronomonas pharaonis.</title>
        <authorList>
            <person name="Falb M."/>
            <person name="Pfeiffer F."/>
            <person name="Palm P."/>
            <person name="Rodewald K."/>
            <person name="Hickmann V."/>
            <person name="Tittor J."/>
            <person name="Oesterhelt D."/>
        </authorList>
    </citation>
    <scope>NUCLEOTIDE SEQUENCE [LARGE SCALE GENOMIC DNA]</scope>
    <source>
        <strain evidence="2">ATCC 35678 / DSM 2160 / CIP 103997 / JCM 8858 / NBRC 14720 / NCIMB 2260 / Gabara</strain>
    </source>
</reference>
<dbReference type="InterPro" id="IPR017437">
    <property type="entry name" value="ATP-NAD_kinase_PpnK-typ_C"/>
</dbReference>